<dbReference type="InterPro" id="IPR036909">
    <property type="entry name" value="Cyt_c-like_dom_sf"/>
</dbReference>
<name>A0A1X7GEU4_9SPHN</name>
<keyword evidence="2 6" id="KW-0349">Heme</keyword>
<feature type="compositionally biased region" description="Low complexity" evidence="7">
    <location>
        <begin position="178"/>
        <end position="197"/>
    </location>
</feature>
<dbReference type="PRINTS" id="PR00604">
    <property type="entry name" value="CYTCHRMECIAB"/>
</dbReference>
<organism evidence="10 11">
    <name type="scientific">Allosphingosinicella indica</name>
    <dbReference type="NCBI Taxonomy" id="941907"/>
    <lineage>
        <taxon>Bacteria</taxon>
        <taxon>Pseudomonadati</taxon>
        <taxon>Pseudomonadota</taxon>
        <taxon>Alphaproteobacteria</taxon>
        <taxon>Sphingomonadales</taxon>
        <taxon>Sphingomonadaceae</taxon>
        <taxon>Allosphingosinicella</taxon>
    </lineage>
</organism>
<dbReference type="AlphaFoldDB" id="A0A1X7GEU4"/>
<dbReference type="InterPro" id="IPR009056">
    <property type="entry name" value="Cyt_c-like_dom"/>
</dbReference>
<evidence type="ECO:0000259" key="9">
    <source>
        <dbReference type="PROSITE" id="PS51007"/>
    </source>
</evidence>
<keyword evidence="8" id="KW-1133">Transmembrane helix</keyword>
<feature type="region of interest" description="Disordered" evidence="7">
    <location>
        <begin position="165"/>
        <end position="234"/>
    </location>
</feature>
<evidence type="ECO:0000256" key="4">
    <source>
        <dbReference type="ARBA" id="ARBA00022982"/>
    </source>
</evidence>
<evidence type="ECO:0000313" key="10">
    <source>
        <dbReference type="EMBL" id="SMF68754.1"/>
    </source>
</evidence>
<protein>
    <submittedName>
        <fullName evidence="10">Cytochrome c</fullName>
    </submittedName>
</protein>
<evidence type="ECO:0000256" key="7">
    <source>
        <dbReference type="SAM" id="MobiDB-lite"/>
    </source>
</evidence>
<dbReference type="STRING" id="941907.SAMN06295910_1654"/>
<dbReference type="Proteomes" id="UP000192934">
    <property type="component" value="Chromosome I"/>
</dbReference>
<evidence type="ECO:0000313" key="11">
    <source>
        <dbReference type="Proteomes" id="UP000192934"/>
    </source>
</evidence>
<dbReference type="Pfam" id="PF00034">
    <property type="entry name" value="Cytochrom_C"/>
    <property type="match status" value="1"/>
</dbReference>
<dbReference type="SUPFAM" id="SSF46626">
    <property type="entry name" value="Cytochrome c"/>
    <property type="match status" value="1"/>
</dbReference>
<dbReference type="GO" id="GO:0046872">
    <property type="term" value="F:metal ion binding"/>
    <property type="evidence" value="ECO:0007669"/>
    <property type="project" value="UniProtKB-KW"/>
</dbReference>
<dbReference type="EMBL" id="LT840185">
    <property type="protein sequence ID" value="SMF68754.1"/>
    <property type="molecule type" value="Genomic_DNA"/>
</dbReference>
<evidence type="ECO:0000256" key="5">
    <source>
        <dbReference type="ARBA" id="ARBA00023004"/>
    </source>
</evidence>
<accession>A0A1X7GEU4</accession>
<keyword evidence="1" id="KW-0813">Transport</keyword>
<sequence length="234" mass="24127">MDDRFNTIAGWVLGAGIVALGASIVTGEVFRGERPEKMGYPIEGVEREGEAGAEAEKPIAFYLASATAEQGAQVFKKCAACHTDSQGGPNGLGPNLWANMGQKIAHVPGFAYSDALKSHGGNWDWDNMNAWLKSPRTFAPGTKMTFAGLSKPEDRAAVMMFLNQQGGGLPVPPPPAADTPAEVAAENGDANAAAGKAPDQPEVNEAAAAAQPEGNIGGDGAPAVTGRAAQEKQQ</sequence>
<evidence type="ECO:0000256" key="8">
    <source>
        <dbReference type="SAM" id="Phobius"/>
    </source>
</evidence>
<evidence type="ECO:0000256" key="2">
    <source>
        <dbReference type="ARBA" id="ARBA00022617"/>
    </source>
</evidence>
<reference evidence="11" key="1">
    <citation type="submission" date="2017-04" db="EMBL/GenBank/DDBJ databases">
        <authorList>
            <person name="Varghese N."/>
            <person name="Submissions S."/>
        </authorList>
    </citation>
    <scope>NUCLEOTIDE SEQUENCE [LARGE SCALE GENOMIC DNA]</scope>
    <source>
        <strain evidence="11">Dd16</strain>
    </source>
</reference>
<feature type="domain" description="Cytochrome c" evidence="9">
    <location>
        <begin position="66"/>
        <end position="166"/>
    </location>
</feature>
<dbReference type="GO" id="GO:0020037">
    <property type="term" value="F:heme binding"/>
    <property type="evidence" value="ECO:0007669"/>
    <property type="project" value="InterPro"/>
</dbReference>
<feature type="transmembrane region" description="Helical" evidence="8">
    <location>
        <begin position="12"/>
        <end position="30"/>
    </location>
</feature>
<dbReference type="PROSITE" id="PS51007">
    <property type="entry name" value="CYTC"/>
    <property type="match status" value="1"/>
</dbReference>
<keyword evidence="8" id="KW-0812">Transmembrane</keyword>
<keyword evidence="8" id="KW-0472">Membrane</keyword>
<evidence type="ECO:0000256" key="1">
    <source>
        <dbReference type="ARBA" id="ARBA00022448"/>
    </source>
</evidence>
<dbReference type="GO" id="GO:0009055">
    <property type="term" value="F:electron transfer activity"/>
    <property type="evidence" value="ECO:0007669"/>
    <property type="project" value="InterPro"/>
</dbReference>
<dbReference type="OrthoDB" id="9805828at2"/>
<proteinExistence type="predicted"/>
<dbReference type="InterPro" id="IPR002327">
    <property type="entry name" value="Cyt_c_1A/1B"/>
</dbReference>
<evidence type="ECO:0000256" key="3">
    <source>
        <dbReference type="ARBA" id="ARBA00022723"/>
    </source>
</evidence>
<evidence type="ECO:0000256" key="6">
    <source>
        <dbReference type="PROSITE-ProRule" id="PRU00433"/>
    </source>
</evidence>
<keyword evidence="4" id="KW-0249">Electron transport</keyword>
<keyword evidence="11" id="KW-1185">Reference proteome</keyword>
<keyword evidence="5 6" id="KW-0408">Iron</keyword>
<dbReference type="PANTHER" id="PTHR11961">
    <property type="entry name" value="CYTOCHROME C"/>
    <property type="match status" value="1"/>
</dbReference>
<gene>
    <name evidence="10" type="ORF">SAMN06295910_1654</name>
</gene>
<dbReference type="Gene3D" id="1.10.760.10">
    <property type="entry name" value="Cytochrome c-like domain"/>
    <property type="match status" value="1"/>
</dbReference>
<dbReference type="RefSeq" id="WP_085218339.1">
    <property type="nucleotide sequence ID" value="NZ_LT840185.1"/>
</dbReference>
<keyword evidence="3 6" id="KW-0479">Metal-binding</keyword>